<evidence type="ECO:0000313" key="2">
    <source>
        <dbReference type="EMBL" id="CAB4553774.1"/>
    </source>
</evidence>
<dbReference type="EMBL" id="CAEZSV010000096">
    <property type="protein sequence ID" value="CAB4553774.1"/>
    <property type="molecule type" value="Genomic_DNA"/>
</dbReference>
<dbReference type="GO" id="GO:0061599">
    <property type="term" value="F:molybdopterin molybdotransferase activity"/>
    <property type="evidence" value="ECO:0007669"/>
    <property type="project" value="TreeGrafter"/>
</dbReference>
<dbReference type="Gene3D" id="3.90.105.10">
    <property type="entry name" value="Molybdopterin biosynthesis moea protein, domain 2"/>
    <property type="match status" value="1"/>
</dbReference>
<organism evidence="2">
    <name type="scientific">freshwater metagenome</name>
    <dbReference type="NCBI Taxonomy" id="449393"/>
    <lineage>
        <taxon>unclassified sequences</taxon>
        <taxon>metagenomes</taxon>
        <taxon>ecological metagenomes</taxon>
    </lineage>
</organism>
<dbReference type="AlphaFoldDB" id="A0A6J6CRH3"/>
<dbReference type="InterPro" id="IPR038987">
    <property type="entry name" value="MoeA-like"/>
</dbReference>
<dbReference type="InterPro" id="IPR036425">
    <property type="entry name" value="MoaB/Mog-like_dom_sf"/>
</dbReference>
<proteinExistence type="predicted"/>
<dbReference type="SUPFAM" id="SSF53218">
    <property type="entry name" value="Molybdenum cofactor biosynthesis proteins"/>
    <property type="match status" value="1"/>
</dbReference>
<dbReference type="PANTHER" id="PTHR10192:SF5">
    <property type="entry name" value="GEPHYRIN"/>
    <property type="match status" value="1"/>
</dbReference>
<dbReference type="Gene3D" id="2.40.340.10">
    <property type="entry name" value="MoeA, C-terminal, domain IV"/>
    <property type="match status" value="1"/>
</dbReference>
<protein>
    <submittedName>
        <fullName evidence="2">Unannotated protein</fullName>
    </submittedName>
</protein>
<feature type="domain" description="MoaB/Mog" evidence="1">
    <location>
        <begin position="76"/>
        <end position="213"/>
    </location>
</feature>
<dbReference type="SUPFAM" id="SSF63867">
    <property type="entry name" value="MoeA C-terminal domain-like"/>
    <property type="match status" value="1"/>
</dbReference>
<gene>
    <name evidence="2" type="ORF">UFOPK1506_00623</name>
</gene>
<sequence>MISVDTYLQEVLAIAHPLAPLDMPLLDAHNATLSSDVYAGDRLVLRAGRRIRSTHIGLAASIGLDHLPTRPHPRVVVISAGEDLTEPGHTIDERHSYEANSWLLTTAVREAEAIGYRVHTIPDTTEELKDLIEDQLVRADLVVISSGPRSVAMMRESLSALGEMHERELAMEPSGHHSYGLIGPDRTPVITLPSDSRGAYIAFELFVRPMIRQMLGRKSLTHRTLSATLVGEISGSKEVRSFHEAIISHENEVLRAQPVLANERGEANGLVVIDEQHSALSSGSEVSVILFDRQSE</sequence>
<dbReference type="Pfam" id="PF00994">
    <property type="entry name" value="MoCF_biosynth"/>
    <property type="match status" value="1"/>
</dbReference>
<dbReference type="PANTHER" id="PTHR10192">
    <property type="entry name" value="MOLYBDOPTERIN BIOSYNTHESIS PROTEIN"/>
    <property type="match status" value="1"/>
</dbReference>
<accession>A0A6J6CRH3</accession>
<dbReference type="SMART" id="SM00852">
    <property type="entry name" value="MoCF_biosynth"/>
    <property type="match status" value="1"/>
</dbReference>
<dbReference type="InterPro" id="IPR036688">
    <property type="entry name" value="MoeA_C_domain_IV_sf"/>
</dbReference>
<evidence type="ECO:0000259" key="1">
    <source>
        <dbReference type="SMART" id="SM00852"/>
    </source>
</evidence>
<dbReference type="GO" id="GO:0005829">
    <property type="term" value="C:cytosol"/>
    <property type="evidence" value="ECO:0007669"/>
    <property type="project" value="TreeGrafter"/>
</dbReference>
<name>A0A6J6CRH3_9ZZZZ</name>
<dbReference type="Gene3D" id="3.40.980.10">
    <property type="entry name" value="MoaB/Mog-like domain"/>
    <property type="match status" value="1"/>
</dbReference>
<dbReference type="InterPro" id="IPR001453">
    <property type="entry name" value="MoaB/Mog_dom"/>
</dbReference>
<dbReference type="GO" id="GO:0006777">
    <property type="term" value="P:Mo-molybdopterin cofactor biosynthetic process"/>
    <property type="evidence" value="ECO:0007669"/>
    <property type="project" value="TreeGrafter"/>
</dbReference>
<reference evidence="2" key="1">
    <citation type="submission" date="2020-05" db="EMBL/GenBank/DDBJ databases">
        <authorList>
            <person name="Chiriac C."/>
            <person name="Salcher M."/>
            <person name="Ghai R."/>
            <person name="Kavagutti S V."/>
        </authorList>
    </citation>
    <scope>NUCLEOTIDE SEQUENCE</scope>
</reference>